<dbReference type="SUPFAM" id="SSF53383">
    <property type="entry name" value="PLP-dependent transferases"/>
    <property type="match status" value="1"/>
</dbReference>
<comment type="similarity">
    <text evidence="3">Belongs to the class-III pyridoxal-phosphate-dependent aminotransferase family.</text>
</comment>
<gene>
    <name evidence="4" type="primary">hemL_1</name>
    <name evidence="4" type="ORF">acsn021_19700</name>
</gene>
<evidence type="ECO:0000256" key="1">
    <source>
        <dbReference type="ARBA" id="ARBA00001933"/>
    </source>
</evidence>
<dbReference type="GO" id="GO:0008483">
    <property type="term" value="F:transaminase activity"/>
    <property type="evidence" value="ECO:0007669"/>
    <property type="project" value="InterPro"/>
</dbReference>
<dbReference type="InterPro" id="IPR015424">
    <property type="entry name" value="PyrdxlP-dep_Trfase"/>
</dbReference>
<proteinExistence type="inferred from homology"/>
<dbReference type="PANTHER" id="PTHR43713">
    <property type="entry name" value="GLUTAMATE-1-SEMIALDEHYDE 2,1-AMINOMUTASE"/>
    <property type="match status" value="1"/>
</dbReference>
<comment type="cofactor">
    <cofactor evidence="1">
        <name>pyridoxal 5'-phosphate</name>
        <dbReference type="ChEBI" id="CHEBI:597326"/>
    </cofactor>
</comment>
<reference evidence="4 5" key="1">
    <citation type="journal article" date="2016" name="Int. J. Syst. Evol. Microbiol.">
        <title>Descriptions of Anaerotaenia torta gen. nov., sp. nov. and Anaerocolumna cellulosilytica gen. nov., sp. nov. isolated from a methanogenic reactor of cattle waste.</title>
        <authorList>
            <person name="Uek A."/>
            <person name="Ohtaki Y."/>
            <person name="Kaku N."/>
            <person name="Ueki K."/>
        </authorList>
    </citation>
    <scope>NUCLEOTIDE SEQUENCE [LARGE SCALE GENOMIC DNA]</scope>
    <source>
        <strain evidence="4 5">SN021</strain>
    </source>
</reference>
<protein>
    <submittedName>
        <fullName evidence="4">Glutamate-1-semialdehyde 2,1-aminomutase</fullName>
    </submittedName>
</protein>
<evidence type="ECO:0000313" key="4">
    <source>
        <dbReference type="EMBL" id="BCJ94401.1"/>
    </source>
</evidence>
<dbReference type="EMBL" id="AP023367">
    <property type="protein sequence ID" value="BCJ94401.1"/>
    <property type="molecule type" value="Genomic_DNA"/>
</dbReference>
<dbReference type="KEGG" id="acel:acsn021_19700"/>
<dbReference type="Gene3D" id="3.40.640.10">
    <property type="entry name" value="Type I PLP-dependent aspartate aminotransferase-like (Major domain)"/>
    <property type="match status" value="1"/>
</dbReference>
<dbReference type="AlphaFoldDB" id="A0A6S6R5S8"/>
<dbReference type="Proteomes" id="UP000515561">
    <property type="component" value="Chromosome"/>
</dbReference>
<dbReference type="Pfam" id="PF00202">
    <property type="entry name" value="Aminotran_3"/>
    <property type="match status" value="1"/>
</dbReference>
<sequence length="440" mass="49009">MRKKDALYLKEKIKSSYNLAETGKQFLIAHYTAGIFNDFVFFDHGKGSKMYDIDGNEYIDCAGGIGPLILGHSHEAVVNAATEAIEKGCLHGLGNEYEVRFAELLVESIPQAEVVTFTNSGTEATMHAIKLARAYTGKEKIAKFEGHYHGTHEFAQISGRTAKYGPVERPESVADYAGIPEYAVDGTITLSMNQKESFDIIRQYKDELAAVIVEPLPMYAPLDYKVFLKGLREVTEECGVLLIFDEVVTGFRLAFGGAREYFNIIPDLATYGKIIGGGFPAGAIVGTKKFFKPAYFDGFNIGRKSVFFTGTFSGNPVTCAAGIAVIEYLRDHKYLYEQMNQNVLYICNQIEAHANEIGYPLQTKSACSLFVPYFFKEEINKPRDTNWTNNIGQYDTLRKHMLKHGVSLSDIGVVFVTAAHSREDCDSIVKAFNQSIDEMY</sequence>
<keyword evidence="5" id="KW-1185">Reference proteome</keyword>
<evidence type="ECO:0000313" key="5">
    <source>
        <dbReference type="Proteomes" id="UP000515561"/>
    </source>
</evidence>
<accession>A0A6S6R5S8</accession>
<dbReference type="RefSeq" id="WP_184093362.1">
    <property type="nucleotide sequence ID" value="NZ_AP023367.1"/>
</dbReference>
<keyword evidence="2 3" id="KW-0663">Pyridoxal phosphate</keyword>
<dbReference type="InterPro" id="IPR015421">
    <property type="entry name" value="PyrdxlP-dep_Trfase_major"/>
</dbReference>
<dbReference type="InterPro" id="IPR005814">
    <property type="entry name" value="Aminotrans_3"/>
</dbReference>
<dbReference type="Gene3D" id="3.90.1150.10">
    <property type="entry name" value="Aspartate Aminotransferase, domain 1"/>
    <property type="match status" value="1"/>
</dbReference>
<organism evidence="4 5">
    <name type="scientific">Anaerocolumna cellulosilytica</name>
    <dbReference type="NCBI Taxonomy" id="433286"/>
    <lineage>
        <taxon>Bacteria</taxon>
        <taxon>Bacillati</taxon>
        <taxon>Bacillota</taxon>
        <taxon>Clostridia</taxon>
        <taxon>Lachnospirales</taxon>
        <taxon>Lachnospiraceae</taxon>
        <taxon>Anaerocolumna</taxon>
    </lineage>
</organism>
<dbReference type="GO" id="GO:0030170">
    <property type="term" value="F:pyridoxal phosphate binding"/>
    <property type="evidence" value="ECO:0007669"/>
    <property type="project" value="InterPro"/>
</dbReference>
<name>A0A6S6R5S8_9FIRM</name>
<dbReference type="InterPro" id="IPR049704">
    <property type="entry name" value="Aminotrans_3_PPA_site"/>
</dbReference>
<evidence type="ECO:0000256" key="2">
    <source>
        <dbReference type="ARBA" id="ARBA00022898"/>
    </source>
</evidence>
<dbReference type="PROSITE" id="PS00600">
    <property type="entry name" value="AA_TRANSFER_CLASS_3"/>
    <property type="match status" value="1"/>
</dbReference>
<evidence type="ECO:0000256" key="3">
    <source>
        <dbReference type="RuleBase" id="RU003560"/>
    </source>
</evidence>
<dbReference type="InterPro" id="IPR015422">
    <property type="entry name" value="PyrdxlP-dep_Trfase_small"/>
</dbReference>
<dbReference type="PANTHER" id="PTHR43713:SF3">
    <property type="entry name" value="GLUTAMATE-1-SEMIALDEHYDE 2,1-AMINOMUTASE 1, CHLOROPLASTIC-RELATED"/>
    <property type="match status" value="1"/>
</dbReference>
<dbReference type="CDD" id="cd00610">
    <property type="entry name" value="OAT_like"/>
    <property type="match status" value="1"/>
</dbReference>